<keyword evidence="1" id="KW-0479">Metal-binding</keyword>
<keyword evidence="4" id="KW-1185">Reference proteome</keyword>
<sequence>MDFENLEVDQSSYLDEINIVVYKDTNRRLSSSRREHSKGFNTTKISCNTSNKDLLCKSLKRTKTNHKHPCPICRKMFKTLVQMKHHLISHSVERLYSCKGCKYRAKHRQSLHFHIRHSHPGTDAKTLFKGPTDSDFEALAQNVAKSINSSWNESRDIEVDNSTADVSEPQSEFLQGFILEVPSLHVQC</sequence>
<evidence type="ECO:0000313" key="4">
    <source>
        <dbReference type="Proteomes" id="UP000792457"/>
    </source>
</evidence>
<gene>
    <name evidence="3" type="ORF">J437_LFUL005260</name>
</gene>
<dbReference type="EMBL" id="KZ308160">
    <property type="protein sequence ID" value="KAG8223432.1"/>
    <property type="molecule type" value="Genomic_DNA"/>
</dbReference>
<dbReference type="GO" id="GO:0008270">
    <property type="term" value="F:zinc ion binding"/>
    <property type="evidence" value="ECO:0007669"/>
    <property type="project" value="UniProtKB-KW"/>
</dbReference>
<organism evidence="3 4">
    <name type="scientific">Ladona fulva</name>
    <name type="common">Scarce chaser dragonfly</name>
    <name type="synonym">Libellula fulva</name>
    <dbReference type="NCBI Taxonomy" id="123851"/>
    <lineage>
        <taxon>Eukaryota</taxon>
        <taxon>Metazoa</taxon>
        <taxon>Ecdysozoa</taxon>
        <taxon>Arthropoda</taxon>
        <taxon>Hexapoda</taxon>
        <taxon>Insecta</taxon>
        <taxon>Pterygota</taxon>
        <taxon>Palaeoptera</taxon>
        <taxon>Odonata</taxon>
        <taxon>Epiprocta</taxon>
        <taxon>Anisoptera</taxon>
        <taxon>Libelluloidea</taxon>
        <taxon>Libellulidae</taxon>
        <taxon>Ladona</taxon>
    </lineage>
</organism>
<dbReference type="AlphaFoldDB" id="A0A8K0NVR2"/>
<dbReference type="Gene3D" id="3.30.160.60">
    <property type="entry name" value="Classic Zinc Finger"/>
    <property type="match status" value="1"/>
</dbReference>
<dbReference type="PROSITE" id="PS50157">
    <property type="entry name" value="ZINC_FINGER_C2H2_2"/>
    <property type="match status" value="2"/>
</dbReference>
<evidence type="ECO:0000313" key="3">
    <source>
        <dbReference type="EMBL" id="KAG8223432.1"/>
    </source>
</evidence>
<reference evidence="3" key="2">
    <citation type="submission" date="2017-10" db="EMBL/GenBank/DDBJ databases">
        <title>Ladona fulva Genome sequencing and assembly.</title>
        <authorList>
            <person name="Murali S."/>
            <person name="Richards S."/>
            <person name="Bandaranaike D."/>
            <person name="Bellair M."/>
            <person name="Blankenburg K."/>
            <person name="Chao H."/>
            <person name="Dinh H."/>
            <person name="Doddapaneni H."/>
            <person name="Dugan-Rocha S."/>
            <person name="Elkadiri S."/>
            <person name="Gnanaolivu R."/>
            <person name="Hernandez B."/>
            <person name="Skinner E."/>
            <person name="Javaid M."/>
            <person name="Lee S."/>
            <person name="Li M."/>
            <person name="Ming W."/>
            <person name="Munidasa M."/>
            <person name="Muniz J."/>
            <person name="Nguyen L."/>
            <person name="Hughes D."/>
            <person name="Osuji N."/>
            <person name="Pu L.-L."/>
            <person name="Puazo M."/>
            <person name="Qu C."/>
            <person name="Quiroz J."/>
            <person name="Raj R."/>
            <person name="Weissenberger G."/>
            <person name="Xin Y."/>
            <person name="Zou X."/>
            <person name="Han Y."/>
            <person name="Worley K."/>
            <person name="Muzny D."/>
            <person name="Gibbs R."/>
        </authorList>
    </citation>
    <scope>NUCLEOTIDE SEQUENCE</scope>
    <source>
        <strain evidence="3">Sampled in the wild</strain>
    </source>
</reference>
<dbReference type="PROSITE" id="PS00028">
    <property type="entry name" value="ZINC_FINGER_C2H2_1"/>
    <property type="match status" value="1"/>
</dbReference>
<proteinExistence type="predicted"/>
<keyword evidence="1" id="KW-0862">Zinc</keyword>
<evidence type="ECO:0000259" key="2">
    <source>
        <dbReference type="PROSITE" id="PS50157"/>
    </source>
</evidence>
<accession>A0A8K0NVR2</accession>
<dbReference type="InterPro" id="IPR013087">
    <property type="entry name" value="Znf_C2H2_type"/>
</dbReference>
<name>A0A8K0NVR2_LADFU</name>
<dbReference type="SUPFAM" id="SSF57667">
    <property type="entry name" value="beta-beta-alpha zinc fingers"/>
    <property type="match status" value="1"/>
</dbReference>
<protein>
    <recommendedName>
        <fullName evidence="2">C2H2-type domain-containing protein</fullName>
    </recommendedName>
</protein>
<feature type="domain" description="C2H2-type" evidence="2">
    <location>
        <begin position="68"/>
        <end position="95"/>
    </location>
</feature>
<reference evidence="3" key="1">
    <citation type="submission" date="2013-04" db="EMBL/GenBank/DDBJ databases">
        <authorList>
            <person name="Qu J."/>
            <person name="Murali S.C."/>
            <person name="Bandaranaike D."/>
            <person name="Bellair M."/>
            <person name="Blankenburg K."/>
            <person name="Chao H."/>
            <person name="Dinh H."/>
            <person name="Doddapaneni H."/>
            <person name="Downs B."/>
            <person name="Dugan-Rocha S."/>
            <person name="Elkadiri S."/>
            <person name="Gnanaolivu R.D."/>
            <person name="Hernandez B."/>
            <person name="Javaid M."/>
            <person name="Jayaseelan J.C."/>
            <person name="Lee S."/>
            <person name="Li M."/>
            <person name="Ming W."/>
            <person name="Munidasa M."/>
            <person name="Muniz J."/>
            <person name="Nguyen L."/>
            <person name="Ongeri F."/>
            <person name="Osuji N."/>
            <person name="Pu L.-L."/>
            <person name="Puazo M."/>
            <person name="Qu C."/>
            <person name="Quiroz J."/>
            <person name="Raj R."/>
            <person name="Weissenberger G."/>
            <person name="Xin Y."/>
            <person name="Zou X."/>
            <person name="Han Y."/>
            <person name="Richards S."/>
            <person name="Worley K."/>
            <person name="Muzny D."/>
            <person name="Gibbs R."/>
        </authorList>
    </citation>
    <scope>NUCLEOTIDE SEQUENCE</scope>
    <source>
        <strain evidence="3">Sampled in the wild</strain>
    </source>
</reference>
<dbReference type="OrthoDB" id="8685330at2759"/>
<dbReference type="InterPro" id="IPR036236">
    <property type="entry name" value="Znf_C2H2_sf"/>
</dbReference>
<evidence type="ECO:0000256" key="1">
    <source>
        <dbReference type="PROSITE-ProRule" id="PRU00042"/>
    </source>
</evidence>
<feature type="domain" description="C2H2-type" evidence="2">
    <location>
        <begin position="96"/>
        <end position="124"/>
    </location>
</feature>
<dbReference type="SMART" id="SM00355">
    <property type="entry name" value="ZnF_C2H2"/>
    <property type="match status" value="2"/>
</dbReference>
<keyword evidence="1" id="KW-0863">Zinc-finger</keyword>
<comment type="caution">
    <text evidence="3">The sequence shown here is derived from an EMBL/GenBank/DDBJ whole genome shotgun (WGS) entry which is preliminary data.</text>
</comment>
<dbReference type="Proteomes" id="UP000792457">
    <property type="component" value="Unassembled WGS sequence"/>
</dbReference>